<comment type="subcellular location">
    <subcellularLocation>
        <location evidence="1 12">Secreted</location>
    </subcellularLocation>
</comment>
<dbReference type="AlphaFoldDB" id="A0A6G1J3U2"/>
<keyword evidence="7 12" id="KW-0378">Hydrolase</keyword>
<feature type="active site" description="Proton donor/acceptor" evidence="10">
    <location>
        <position position="201"/>
    </location>
</feature>
<evidence type="ECO:0000256" key="3">
    <source>
        <dbReference type="ARBA" id="ARBA00013095"/>
    </source>
</evidence>
<name>A0A6G1J3U2_9PLEO</name>
<dbReference type="SUPFAM" id="SSF53474">
    <property type="entry name" value="alpha/beta-Hydrolases"/>
    <property type="match status" value="1"/>
</dbReference>
<dbReference type="PANTHER" id="PTHR48250:SF3">
    <property type="entry name" value="CUTINASE 1-RELATED"/>
    <property type="match status" value="1"/>
</dbReference>
<evidence type="ECO:0000313" key="14">
    <source>
        <dbReference type="EMBL" id="KAF2685078.1"/>
    </source>
</evidence>
<dbReference type="PROSITE" id="PS00155">
    <property type="entry name" value="CUTINASE_1"/>
    <property type="match status" value="1"/>
</dbReference>
<evidence type="ECO:0000256" key="11">
    <source>
        <dbReference type="PIRSR" id="PIRSR611150-2"/>
    </source>
</evidence>
<feature type="disulfide bond" evidence="11">
    <location>
        <begin position="179"/>
        <end position="189"/>
    </location>
</feature>
<feature type="disulfide bond" evidence="11">
    <location>
        <begin position="41"/>
        <end position="117"/>
    </location>
</feature>
<dbReference type="InterPro" id="IPR000675">
    <property type="entry name" value="Cutinase/axe"/>
</dbReference>
<feature type="active site" description="Nucleophile" evidence="10">
    <location>
        <position position="128"/>
    </location>
</feature>
<dbReference type="EC" id="3.1.1.74" evidence="3 12"/>
<dbReference type="InterPro" id="IPR043580">
    <property type="entry name" value="CUTINASE_1"/>
</dbReference>
<keyword evidence="4 12" id="KW-0719">Serine esterase</keyword>
<evidence type="ECO:0000256" key="8">
    <source>
        <dbReference type="ARBA" id="ARBA00023157"/>
    </source>
</evidence>
<gene>
    <name evidence="14" type="ORF">K458DRAFT_403322</name>
</gene>
<evidence type="ECO:0000256" key="1">
    <source>
        <dbReference type="ARBA" id="ARBA00004613"/>
    </source>
</evidence>
<dbReference type="PRINTS" id="PR00129">
    <property type="entry name" value="CUTINASE"/>
</dbReference>
<dbReference type="Pfam" id="PF01083">
    <property type="entry name" value="Cutinase"/>
    <property type="match status" value="1"/>
</dbReference>
<evidence type="ECO:0000256" key="9">
    <source>
        <dbReference type="ARBA" id="ARBA00034045"/>
    </source>
</evidence>
<keyword evidence="15" id="KW-1185">Reference proteome</keyword>
<evidence type="ECO:0000256" key="5">
    <source>
        <dbReference type="ARBA" id="ARBA00022525"/>
    </source>
</evidence>
<dbReference type="Gene3D" id="3.40.50.1820">
    <property type="entry name" value="alpha/beta hydrolase"/>
    <property type="match status" value="1"/>
</dbReference>
<reference evidence="14" key="1">
    <citation type="journal article" date="2020" name="Stud. Mycol.">
        <title>101 Dothideomycetes genomes: a test case for predicting lifestyles and emergence of pathogens.</title>
        <authorList>
            <person name="Haridas S."/>
            <person name="Albert R."/>
            <person name="Binder M."/>
            <person name="Bloem J."/>
            <person name="Labutti K."/>
            <person name="Salamov A."/>
            <person name="Andreopoulos B."/>
            <person name="Baker S."/>
            <person name="Barry K."/>
            <person name="Bills G."/>
            <person name="Bluhm B."/>
            <person name="Cannon C."/>
            <person name="Castanera R."/>
            <person name="Culley D."/>
            <person name="Daum C."/>
            <person name="Ezra D."/>
            <person name="Gonzalez J."/>
            <person name="Henrissat B."/>
            <person name="Kuo A."/>
            <person name="Liang C."/>
            <person name="Lipzen A."/>
            <person name="Lutzoni F."/>
            <person name="Magnuson J."/>
            <person name="Mondo S."/>
            <person name="Nolan M."/>
            <person name="Ohm R."/>
            <person name="Pangilinan J."/>
            <person name="Park H.-J."/>
            <person name="Ramirez L."/>
            <person name="Alfaro M."/>
            <person name="Sun H."/>
            <person name="Tritt A."/>
            <person name="Yoshinaga Y."/>
            <person name="Zwiers L.-H."/>
            <person name="Turgeon B."/>
            <person name="Goodwin S."/>
            <person name="Spatafora J."/>
            <person name="Crous P."/>
            <person name="Grigoriev I."/>
        </authorList>
    </citation>
    <scope>NUCLEOTIDE SEQUENCE</scope>
    <source>
        <strain evidence="14">CBS 122367</strain>
    </source>
</reference>
<dbReference type="GO" id="GO:0050525">
    <property type="term" value="F:cutinase activity"/>
    <property type="evidence" value="ECO:0007669"/>
    <property type="project" value="UniProtKB-UniRule"/>
</dbReference>
<protein>
    <recommendedName>
        <fullName evidence="3 12">Cutinase</fullName>
        <ecNumber evidence="3 12">3.1.1.74</ecNumber>
    </recommendedName>
</protein>
<dbReference type="PANTHER" id="PTHR48250">
    <property type="entry name" value="CUTINASE 2-RELATED"/>
    <property type="match status" value="1"/>
</dbReference>
<evidence type="ECO:0000313" key="15">
    <source>
        <dbReference type="Proteomes" id="UP000799291"/>
    </source>
</evidence>
<dbReference type="Proteomes" id="UP000799291">
    <property type="component" value="Unassembled WGS sequence"/>
</dbReference>
<dbReference type="InterPro" id="IPR011150">
    <property type="entry name" value="Cutinase_monf"/>
</dbReference>
<evidence type="ECO:0000256" key="13">
    <source>
        <dbReference type="SAM" id="SignalP"/>
    </source>
</evidence>
<dbReference type="GO" id="GO:0005576">
    <property type="term" value="C:extracellular region"/>
    <property type="evidence" value="ECO:0007669"/>
    <property type="project" value="UniProtKB-SubCell"/>
</dbReference>
<evidence type="ECO:0000256" key="7">
    <source>
        <dbReference type="ARBA" id="ARBA00022801"/>
    </source>
</evidence>
<evidence type="ECO:0000256" key="12">
    <source>
        <dbReference type="RuleBase" id="RU361263"/>
    </source>
</evidence>
<sequence length="225" mass="23678">MRFIQALALASVAAALPTEVLKRQLDRTSLTENEFSLSTKCGEVIFVWARGSTEAGNMGSIIGQPLGDELRKEYGSGLQIEGVDYAALLSTNYLPGGTDLAAELEMRGILEDIYDRCPNAIIITGGYSQGAAVNHRAIEDLDAAVMNQIAGVVTFGDTQNRADGGRIPNFPQNKIKIFCGSALARDSVCDGNLGGAVLPPHLSYGSDADEAAAFLIGKVAGVQKA</sequence>
<feature type="active site" evidence="10">
    <location>
        <position position="186"/>
    </location>
</feature>
<keyword evidence="5 12" id="KW-0964">Secreted</keyword>
<feature type="signal peptide" evidence="13">
    <location>
        <begin position="1"/>
        <end position="15"/>
    </location>
</feature>
<comment type="catalytic activity">
    <reaction evidence="9 12">
        <text>cutin + H2O = cutin monomers.</text>
        <dbReference type="EC" id="3.1.1.74"/>
    </reaction>
</comment>
<evidence type="ECO:0000256" key="6">
    <source>
        <dbReference type="ARBA" id="ARBA00022729"/>
    </source>
</evidence>
<comment type="function">
    <text evidence="12">Catalyzes the hydrolysis of complex carboxylic polyesters found in the cell wall of plants. Degrades cutin, a macromolecule that forms the structure of the plant cuticle.</text>
</comment>
<organism evidence="14 15">
    <name type="scientific">Lentithecium fluviatile CBS 122367</name>
    <dbReference type="NCBI Taxonomy" id="1168545"/>
    <lineage>
        <taxon>Eukaryota</taxon>
        <taxon>Fungi</taxon>
        <taxon>Dikarya</taxon>
        <taxon>Ascomycota</taxon>
        <taxon>Pezizomycotina</taxon>
        <taxon>Dothideomycetes</taxon>
        <taxon>Pleosporomycetidae</taxon>
        <taxon>Pleosporales</taxon>
        <taxon>Massarineae</taxon>
        <taxon>Lentitheciaceae</taxon>
        <taxon>Lentithecium</taxon>
    </lineage>
</organism>
<dbReference type="GO" id="GO:0016052">
    <property type="term" value="P:carbohydrate catabolic process"/>
    <property type="evidence" value="ECO:0007669"/>
    <property type="project" value="TreeGrafter"/>
</dbReference>
<dbReference type="EMBL" id="MU005579">
    <property type="protein sequence ID" value="KAF2685078.1"/>
    <property type="molecule type" value="Genomic_DNA"/>
</dbReference>
<accession>A0A6G1J3U2</accession>
<dbReference type="SMART" id="SM01110">
    <property type="entry name" value="Cutinase"/>
    <property type="match status" value="1"/>
</dbReference>
<evidence type="ECO:0000256" key="2">
    <source>
        <dbReference type="ARBA" id="ARBA00007534"/>
    </source>
</evidence>
<proteinExistence type="inferred from homology"/>
<keyword evidence="8 11" id="KW-1015">Disulfide bond</keyword>
<feature type="chain" id="PRO_5026182049" description="Cutinase" evidence="13">
    <location>
        <begin position="16"/>
        <end position="225"/>
    </location>
</feature>
<evidence type="ECO:0000256" key="10">
    <source>
        <dbReference type="PIRSR" id="PIRSR611150-1"/>
    </source>
</evidence>
<dbReference type="InterPro" id="IPR029058">
    <property type="entry name" value="AB_hydrolase_fold"/>
</dbReference>
<keyword evidence="6 13" id="KW-0732">Signal</keyword>
<dbReference type="OrthoDB" id="2975078at2759"/>
<evidence type="ECO:0000256" key="4">
    <source>
        <dbReference type="ARBA" id="ARBA00022487"/>
    </source>
</evidence>
<comment type="similarity">
    <text evidence="2 12">Belongs to the cutinase family.</text>
</comment>